<evidence type="ECO:0000259" key="3">
    <source>
        <dbReference type="Pfam" id="PF18962"/>
    </source>
</evidence>
<evidence type="ECO:0000256" key="1">
    <source>
        <dbReference type="ARBA" id="ARBA00022729"/>
    </source>
</evidence>
<dbReference type="Pfam" id="PF19078">
    <property type="entry name" value="Big_12"/>
    <property type="match status" value="1"/>
</dbReference>
<evidence type="ECO:0000259" key="4">
    <source>
        <dbReference type="Pfam" id="PF19078"/>
    </source>
</evidence>
<gene>
    <name evidence="5" type="ORF">GCM10009430_12920</name>
</gene>
<dbReference type="EMBL" id="BAAAGE010000001">
    <property type="protein sequence ID" value="GAA0716821.1"/>
    <property type="molecule type" value="Genomic_DNA"/>
</dbReference>
<feature type="domain" description="Bacterial Ig-like" evidence="4">
    <location>
        <begin position="801"/>
        <end position="887"/>
    </location>
</feature>
<feature type="signal peptide" evidence="2">
    <location>
        <begin position="1"/>
        <end position="22"/>
    </location>
</feature>
<reference evidence="5 6" key="1">
    <citation type="journal article" date="2019" name="Int. J. Syst. Evol. Microbiol.">
        <title>The Global Catalogue of Microorganisms (GCM) 10K type strain sequencing project: providing services to taxonomists for standard genome sequencing and annotation.</title>
        <authorList>
            <consortium name="The Broad Institute Genomics Platform"/>
            <consortium name="The Broad Institute Genome Sequencing Center for Infectious Disease"/>
            <person name="Wu L."/>
            <person name="Ma J."/>
        </authorList>
    </citation>
    <scope>NUCLEOTIDE SEQUENCE [LARGE SCALE GENOMIC DNA]</scope>
    <source>
        <strain evidence="5 6">JCM 15974</strain>
    </source>
</reference>
<name>A0ABN1IM31_9FLAO</name>
<keyword evidence="1 2" id="KW-0732">Signal</keyword>
<dbReference type="Pfam" id="PF18962">
    <property type="entry name" value="Por_Secre_tail"/>
    <property type="match status" value="1"/>
</dbReference>
<evidence type="ECO:0000256" key="2">
    <source>
        <dbReference type="SAM" id="SignalP"/>
    </source>
</evidence>
<dbReference type="NCBIfam" id="TIGR04183">
    <property type="entry name" value="Por_Secre_tail"/>
    <property type="match status" value="1"/>
</dbReference>
<dbReference type="InterPro" id="IPR044048">
    <property type="entry name" value="Big_12"/>
</dbReference>
<evidence type="ECO:0000313" key="5">
    <source>
        <dbReference type="EMBL" id="GAA0716821.1"/>
    </source>
</evidence>
<dbReference type="Proteomes" id="UP001501758">
    <property type="component" value="Unassembled WGS sequence"/>
</dbReference>
<proteinExistence type="predicted"/>
<evidence type="ECO:0000313" key="6">
    <source>
        <dbReference type="Proteomes" id="UP001501758"/>
    </source>
</evidence>
<organism evidence="5 6">
    <name type="scientific">Aquimarina litoralis</name>
    <dbReference type="NCBI Taxonomy" id="584605"/>
    <lineage>
        <taxon>Bacteria</taxon>
        <taxon>Pseudomonadati</taxon>
        <taxon>Bacteroidota</taxon>
        <taxon>Flavobacteriia</taxon>
        <taxon>Flavobacteriales</taxon>
        <taxon>Flavobacteriaceae</taxon>
        <taxon>Aquimarina</taxon>
    </lineage>
</organism>
<feature type="chain" id="PRO_5046807591" description="Por secretion system C-terminal sorting domain-containing protein" evidence="2">
    <location>
        <begin position="23"/>
        <end position="985"/>
    </location>
</feature>
<accession>A0ABN1IM31</accession>
<evidence type="ECO:0008006" key="7">
    <source>
        <dbReference type="Google" id="ProtNLM"/>
    </source>
</evidence>
<keyword evidence="6" id="KW-1185">Reference proteome</keyword>
<protein>
    <recommendedName>
        <fullName evidence="7">Por secretion system C-terminal sorting domain-containing protein</fullName>
    </recommendedName>
</protein>
<feature type="domain" description="Secretion system C-terminal sorting" evidence="3">
    <location>
        <begin position="911"/>
        <end position="983"/>
    </location>
</feature>
<dbReference type="RefSeq" id="WP_343911542.1">
    <property type="nucleotide sequence ID" value="NZ_BAAAGE010000001.1"/>
</dbReference>
<sequence>MKSKLRARILSLFIFSSISAFSQFSLGDIAFSAYNSDNSLTPEDSFTIILLRDVSSGESLGFTENGWLATGGFRSGENSFTLTFGSNYGTGTQIVISRSPFQALDQDGSSAGTLSGSGLSLAVGGDQIFAYDPANVPSIGDETGFVAAIQMNGGWDTDASSTTTSAQPSVFTDGTNSISISPEVDNARLTAANCSNFTDVATLRTLLNTSSNWETDNDNPYTQSPPLCDFTSLSSCSDPDTPTIVASPTTVCNGSTTTLNITGSLNDATQWVVYTGSCGGTQVGTTATSSIVVTPTAPSTTYFIRGEGGCVTPGSCGSVSVTVNNLDDASFNYSSSTYCVDDADPTPTITGVSGGAFSSTAGLSINTSTGQIDVSASTPNTYTVTYTTAGTCPNSSNASVTINALDDPSFNYSSSAYCVDDTDPIPTITGLTGGTFSSTAGLSINTATGQIDVSASTPNTYTVTYTTAGTCPNSSNTSVTINALDDPSFNYNASAYCVDDADPIPTITGLTGGTFSSNTGLSINTATGQIDVSASTPNTYTVTYTTNGTCPNSSNVSVTINALDDPSFNYSTNAYCVDDSDPTPTITGLTGGTFSSTAGLSINTTTGQIDVSASTPNTYTVTYTTVGTCPNSSNVSVTINTLDDPSFNYSTSTYCVDDADPTPTITGVTGGTFSSTAGLSINTTTGQIDVSTSTPNTYTVTYTTTGTCPNSSNTSVTINALDDATFSYTASSYLTTDADPTPTITGVTGGSFASTTGLTLNSSTGEIDLSASTPNTYTVTYTTVGTCPNSSDISVTIIDPAPTVSITSTESPGPTGANPIPITVTFSESVTGFDINDVTIGNGNATNFTGSGDTYTFDITPIANGTVTADIAADVATDGAGNGNIIASQFTIMFDNLLSIEDEILERELNIYPVPSKNVIYIPRVTNVALKNIEIFDVRGKIIISQQLNKNDIINTIDITSIPSGLYLITIYSETGSTTKRIIKE</sequence>
<comment type="caution">
    <text evidence="5">The sequence shown here is derived from an EMBL/GenBank/DDBJ whole genome shotgun (WGS) entry which is preliminary data.</text>
</comment>
<dbReference type="InterPro" id="IPR026444">
    <property type="entry name" value="Secre_tail"/>
</dbReference>